<organism evidence="4 5">
    <name type="scientific">Pontixanthobacter aestiaquae</name>
    <dbReference type="NCBI Taxonomy" id="1509367"/>
    <lineage>
        <taxon>Bacteria</taxon>
        <taxon>Pseudomonadati</taxon>
        <taxon>Pseudomonadota</taxon>
        <taxon>Alphaproteobacteria</taxon>
        <taxon>Sphingomonadales</taxon>
        <taxon>Erythrobacteraceae</taxon>
        <taxon>Pontixanthobacter</taxon>
    </lineage>
</organism>
<keyword evidence="2" id="KW-1133">Transmembrane helix</keyword>
<proteinExistence type="predicted"/>
<dbReference type="InterPro" id="IPR018712">
    <property type="entry name" value="Tle1-like_cat"/>
</dbReference>
<gene>
    <name evidence="4" type="ORF">GRI35_10970</name>
</gene>
<feature type="transmembrane region" description="Helical" evidence="2">
    <location>
        <begin position="239"/>
        <end position="259"/>
    </location>
</feature>
<evidence type="ECO:0000313" key="4">
    <source>
        <dbReference type="EMBL" id="MXO83885.1"/>
    </source>
</evidence>
<dbReference type="AlphaFoldDB" id="A0A844Z7J7"/>
<reference evidence="4 5" key="1">
    <citation type="submission" date="2019-12" db="EMBL/GenBank/DDBJ databases">
        <title>Genomic-based taxomic classification of the family Erythrobacteraceae.</title>
        <authorList>
            <person name="Xu L."/>
        </authorList>
    </citation>
    <scope>NUCLEOTIDE SEQUENCE [LARGE SCALE GENOMIC DNA]</scope>
    <source>
        <strain evidence="4 5">KCTC 42006</strain>
    </source>
</reference>
<dbReference type="Pfam" id="PF09994">
    <property type="entry name" value="T6SS_Tle1-like_cat"/>
    <property type="match status" value="2"/>
</dbReference>
<evidence type="ECO:0000256" key="1">
    <source>
        <dbReference type="SAM" id="MobiDB-lite"/>
    </source>
</evidence>
<feature type="compositionally biased region" description="Basic and acidic residues" evidence="1">
    <location>
        <begin position="450"/>
        <end position="467"/>
    </location>
</feature>
<dbReference type="OrthoDB" id="4378831at2"/>
<evidence type="ECO:0000259" key="3">
    <source>
        <dbReference type="Pfam" id="PF09994"/>
    </source>
</evidence>
<keyword evidence="5" id="KW-1185">Reference proteome</keyword>
<dbReference type="EMBL" id="WTYZ01000001">
    <property type="protein sequence ID" value="MXO83885.1"/>
    <property type="molecule type" value="Genomic_DNA"/>
</dbReference>
<evidence type="ECO:0000313" key="5">
    <source>
        <dbReference type="Proteomes" id="UP000460290"/>
    </source>
</evidence>
<dbReference type="Proteomes" id="UP000460290">
    <property type="component" value="Unassembled WGS sequence"/>
</dbReference>
<name>A0A844Z7J7_9SPHN</name>
<feature type="domain" description="T6SS Phospholipase effector Tle1-like catalytic" evidence="3">
    <location>
        <begin position="3"/>
        <end position="214"/>
    </location>
</feature>
<feature type="region of interest" description="Disordered" evidence="1">
    <location>
        <begin position="450"/>
        <end position="481"/>
    </location>
</feature>
<accession>A0A844Z7J7</accession>
<sequence length="481" mass="54964">MSKNILIFSDGTGQIGGLKPDQKLSNVYKMYRAMRPGPDSPISYDKQIAYYDPGLGAGEVEGVSLRKIRNKAEAAIGTGIDENVIDCYEKILEYYKPGDRIFLFGFSRGAYTVRVLANVMNLCGIPTRMPDWSPLPPRGPKLRKIARLAVKSVYGHGAGKPRGQQPFLSQREEKGRRFRNDYGSAPPPSENNVQGNVQPDFIGVFDTVAALGNALLFRLFAATVLVGLVFTYLTHSEGWNAWFVYSLAAFTGLSSIWLARVVSSQIRYFEPDPDNPLSLWKPWDWLAIYRNTHLARWNRQNYDKWLDSDVGFARHALAIDESRADFPRVEWGSSGEVAKNADKEPQWLHQVWFAGCHSDIGGSYPEAESRLSDISLDWMVRELRSCFFSVQLQEHMLHMSPDPKGQQHEERILKKLGPIQLKWKVKPREVHPEHKLHYSVIQRLETDQVRHPEEIKPYRPEQLRNHPDASQYYPSKPVLRK</sequence>
<dbReference type="PANTHER" id="PTHR33840:SF1">
    <property type="entry name" value="TLE1 PHOSPHOLIPASE DOMAIN-CONTAINING PROTEIN"/>
    <property type="match status" value="1"/>
</dbReference>
<protein>
    <submittedName>
        <fullName evidence="4">DUF2235 domain-containing protein</fullName>
    </submittedName>
</protein>
<keyword evidence="2" id="KW-0472">Membrane</keyword>
<feature type="transmembrane region" description="Helical" evidence="2">
    <location>
        <begin position="215"/>
        <end position="233"/>
    </location>
</feature>
<evidence type="ECO:0000256" key="2">
    <source>
        <dbReference type="SAM" id="Phobius"/>
    </source>
</evidence>
<dbReference type="PANTHER" id="PTHR33840">
    <property type="match status" value="1"/>
</dbReference>
<dbReference type="RefSeq" id="WP_160614195.1">
    <property type="nucleotide sequence ID" value="NZ_JAUFQM010000001.1"/>
</dbReference>
<keyword evidence="2" id="KW-0812">Transmembrane</keyword>
<feature type="domain" description="T6SS Phospholipase effector Tle1-like catalytic" evidence="3">
    <location>
        <begin position="294"/>
        <end position="382"/>
    </location>
</feature>
<comment type="caution">
    <text evidence="4">The sequence shown here is derived from an EMBL/GenBank/DDBJ whole genome shotgun (WGS) entry which is preliminary data.</text>
</comment>